<evidence type="ECO:0000313" key="14">
    <source>
        <dbReference type="EMBL" id="EDO42712.1"/>
    </source>
</evidence>
<sequence length="352" mass="39811">MRVNQTLSVFVLISLFSLVSSGPVQAKRFTLNLDLPPEERWNEIIKDYTEYASVLTKDIRKRFPKELLPLVDKLVTNMDQSFPAPFAGEMRGIAKTFRLNVTEIILLNVIYDISAYCTSIVAQDRKGNIFLARNLDYDFSNTLRKITFIVDFMSKGEIIYSGVTMAGMVGLFTAQKPNALTIDLDERDKGYLWENIIIALLNKKAVPVSFEIRKIVSTEGMDFQRAIHELSTVSLIADCYYIVGGIKPDQGVVVTRNRLSTADVWRLDAAKGRWFLVETNYDHWTSPPPSDDRRDPAIKALTSIGQENINATTLFKVLNQHPVLNSHTIFTAIMEANNPGLLNAWVQELDKN</sequence>
<protein>
    <recommendedName>
        <fullName evidence="9">N-acylethanolamine-hydrolyzing acid amidase</fullName>
        <ecNumber evidence="8">3.5.1.60</ecNumber>
    </recommendedName>
</protein>
<dbReference type="PhylomeDB" id="A7S0Q5"/>
<evidence type="ECO:0000256" key="7">
    <source>
        <dbReference type="ARBA" id="ARBA00038527"/>
    </source>
</evidence>
<keyword evidence="5" id="KW-0865">Zymogen</keyword>
<evidence type="ECO:0000256" key="12">
    <source>
        <dbReference type="SAM" id="SignalP"/>
    </source>
</evidence>
<dbReference type="Gene3D" id="3.60.60.10">
    <property type="entry name" value="Penicillin V Acylase, Chain A"/>
    <property type="match status" value="1"/>
</dbReference>
<dbReference type="InParanoid" id="A7S0Q5"/>
<keyword evidence="10" id="KW-0443">Lipid metabolism</keyword>
<evidence type="ECO:0000256" key="8">
    <source>
        <dbReference type="ARBA" id="ARBA00039046"/>
    </source>
</evidence>
<comment type="subunit">
    <text evidence="7">Heterodimer of an alpha and a beta subunit, produced by autocatalytic cleavage.</text>
</comment>
<dbReference type="AlphaFoldDB" id="A7S0Q5"/>
<feature type="active site" description="Nucleophile" evidence="11">
    <location>
        <position position="117"/>
    </location>
</feature>
<dbReference type="PIRSF" id="PIRSF017632">
    <property type="entry name" value="Acid_ceramidase-like"/>
    <property type="match status" value="1"/>
</dbReference>
<keyword evidence="15" id="KW-1185">Reference proteome</keyword>
<evidence type="ECO:0000256" key="3">
    <source>
        <dbReference type="ARBA" id="ARBA00022729"/>
    </source>
</evidence>
<proteinExistence type="inferred from homology"/>
<dbReference type="KEGG" id="nve:5514668"/>
<evidence type="ECO:0000256" key="5">
    <source>
        <dbReference type="ARBA" id="ARBA00023145"/>
    </source>
</evidence>
<dbReference type="GO" id="GO:0047412">
    <property type="term" value="F:N-(long-chain-acyl)ethanolamine deacylase activity"/>
    <property type="evidence" value="ECO:0007669"/>
    <property type="project" value="UniProtKB-EC"/>
</dbReference>
<accession>A7S0Q5</accession>
<dbReference type="FunCoup" id="A7S0Q5">
    <property type="interactions" value="23"/>
</dbReference>
<evidence type="ECO:0000256" key="1">
    <source>
        <dbReference type="ARBA" id="ARBA00004872"/>
    </source>
</evidence>
<dbReference type="PANTHER" id="PTHR28583">
    <property type="entry name" value="ACID AMIDASE"/>
    <property type="match status" value="1"/>
</dbReference>
<evidence type="ECO:0000256" key="6">
    <source>
        <dbReference type="ARBA" id="ARBA00023180"/>
    </source>
</evidence>
<dbReference type="OMA" id="RTHYPEY"/>
<keyword evidence="3 12" id="KW-0732">Signal</keyword>
<dbReference type="PANTHER" id="PTHR28583:SF4">
    <property type="entry name" value="N-ACYLETHANOLAMINE-HYDROLYZING ACID AMIDASE"/>
    <property type="match status" value="1"/>
</dbReference>
<evidence type="ECO:0000256" key="9">
    <source>
        <dbReference type="ARBA" id="ARBA00040404"/>
    </source>
</evidence>
<reference evidence="14 15" key="1">
    <citation type="journal article" date="2007" name="Science">
        <title>Sea anemone genome reveals ancestral eumetazoan gene repertoire and genomic organization.</title>
        <authorList>
            <person name="Putnam N.H."/>
            <person name="Srivastava M."/>
            <person name="Hellsten U."/>
            <person name="Dirks B."/>
            <person name="Chapman J."/>
            <person name="Salamov A."/>
            <person name="Terry A."/>
            <person name="Shapiro H."/>
            <person name="Lindquist E."/>
            <person name="Kapitonov V.V."/>
            <person name="Jurka J."/>
            <person name="Genikhovich G."/>
            <person name="Grigoriev I.V."/>
            <person name="Lucas S.M."/>
            <person name="Steele R.E."/>
            <person name="Finnerty J.R."/>
            <person name="Technau U."/>
            <person name="Martindale M.Q."/>
            <person name="Rokhsar D.S."/>
        </authorList>
    </citation>
    <scope>NUCLEOTIDE SEQUENCE [LARGE SCALE GENOMIC DNA]</scope>
    <source>
        <strain evidence="15">CH2 X CH6</strain>
    </source>
</reference>
<name>A7S0Q5_NEMVE</name>
<feature type="domain" description="Acid ceramidase N-terminal" evidence="13">
    <location>
        <begin position="26"/>
        <end position="80"/>
    </location>
</feature>
<dbReference type="GO" id="GO:0005764">
    <property type="term" value="C:lysosome"/>
    <property type="evidence" value="ECO:0007669"/>
    <property type="project" value="UniProtKB-UniRule"/>
</dbReference>
<evidence type="ECO:0000259" key="13">
    <source>
        <dbReference type="Pfam" id="PF15508"/>
    </source>
</evidence>
<dbReference type="OrthoDB" id="5273684at2759"/>
<dbReference type="EMBL" id="DS469561">
    <property type="protein sequence ID" value="EDO42712.1"/>
    <property type="molecule type" value="Genomic_DNA"/>
</dbReference>
<evidence type="ECO:0000313" key="15">
    <source>
        <dbReference type="Proteomes" id="UP000001593"/>
    </source>
</evidence>
<feature type="signal peptide" evidence="12">
    <location>
        <begin position="1"/>
        <end position="21"/>
    </location>
</feature>
<keyword evidence="4 10" id="KW-0378">Hydrolase</keyword>
<dbReference type="EC" id="3.5.1.60" evidence="8"/>
<dbReference type="GO" id="GO:0017064">
    <property type="term" value="F:fatty acid amide hydrolase activity"/>
    <property type="evidence" value="ECO:0007669"/>
    <property type="project" value="InterPro"/>
</dbReference>
<evidence type="ECO:0000256" key="11">
    <source>
        <dbReference type="PIRSR" id="PIRSR017632-1"/>
    </source>
</evidence>
<dbReference type="MEROPS" id="C89.002"/>
<dbReference type="eggNOG" id="ENOG502QT7H">
    <property type="taxonomic scope" value="Eukaryota"/>
</dbReference>
<dbReference type="GO" id="GO:0016810">
    <property type="term" value="F:hydrolase activity, acting on carbon-nitrogen (but not peptide) bonds"/>
    <property type="evidence" value="ECO:0000318"/>
    <property type="project" value="GO_Central"/>
</dbReference>
<dbReference type="InterPro" id="IPR029130">
    <property type="entry name" value="Acid_ceramidase_N"/>
</dbReference>
<comment type="pathway">
    <text evidence="1">Lipid metabolism; fatty acid metabolism.</text>
</comment>
<dbReference type="FunFam" id="3.60.60.10:FF:000006">
    <property type="entry name" value="N-acylethanolamine-hydrolyzing acid amidase"/>
    <property type="match status" value="1"/>
</dbReference>
<dbReference type="InterPro" id="IPR016699">
    <property type="entry name" value="Acid_ceramidase-like"/>
</dbReference>
<organism evidence="14 15">
    <name type="scientific">Nematostella vectensis</name>
    <name type="common">Starlet sea anemone</name>
    <dbReference type="NCBI Taxonomy" id="45351"/>
    <lineage>
        <taxon>Eukaryota</taxon>
        <taxon>Metazoa</taxon>
        <taxon>Cnidaria</taxon>
        <taxon>Anthozoa</taxon>
        <taxon>Hexacorallia</taxon>
        <taxon>Actiniaria</taxon>
        <taxon>Edwardsiidae</taxon>
        <taxon>Nematostella</taxon>
    </lineage>
</organism>
<dbReference type="GO" id="GO:0006631">
    <property type="term" value="P:fatty acid metabolic process"/>
    <property type="evidence" value="ECO:0007669"/>
    <property type="project" value="InterPro"/>
</dbReference>
<dbReference type="Proteomes" id="UP000001593">
    <property type="component" value="Unassembled WGS sequence"/>
</dbReference>
<dbReference type="Pfam" id="PF15508">
    <property type="entry name" value="NAAA-beta"/>
    <property type="match status" value="1"/>
</dbReference>
<gene>
    <name evidence="14" type="ORF">NEMVEDRAFT_v1g242034</name>
</gene>
<feature type="chain" id="PRO_5002712207" description="N-acylethanolamine-hydrolyzing acid amidase" evidence="12">
    <location>
        <begin position="22"/>
        <end position="352"/>
    </location>
</feature>
<dbReference type="HOGENOM" id="CLU_054401_0_0_1"/>
<comment type="similarity">
    <text evidence="2 10">Belongs to the acid ceramidase family.</text>
</comment>
<evidence type="ECO:0000256" key="2">
    <source>
        <dbReference type="ARBA" id="ARBA00005730"/>
    </source>
</evidence>
<evidence type="ECO:0000256" key="4">
    <source>
        <dbReference type="ARBA" id="ARBA00022801"/>
    </source>
</evidence>
<keyword evidence="6" id="KW-0325">Glycoprotein</keyword>
<evidence type="ECO:0000256" key="10">
    <source>
        <dbReference type="PIRNR" id="PIRNR017632"/>
    </source>
</evidence>